<organism evidence="1 2">
    <name type="scientific">Klebsiella pneumoniae</name>
    <dbReference type="NCBI Taxonomy" id="573"/>
    <lineage>
        <taxon>Bacteria</taxon>
        <taxon>Pseudomonadati</taxon>
        <taxon>Pseudomonadota</taxon>
        <taxon>Gammaproteobacteria</taxon>
        <taxon>Enterobacterales</taxon>
        <taxon>Enterobacteriaceae</taxon>
        <taxon>Klebsiella/Raoultella group</taxon>
        <taxon>Klebsiella</taxon>
        <taxon>Klebsiella pneumoniae complex</taxon>
    </lineage>
</organism>
<comment type="caution">
    <text evidence="1">The sequence shown here is derived from an EMBL/GenBank/DDBJ whole genome shotgun (WGS) entry which is preliminary data.</text>
</comment>
<proteinExistence type="predicted"/>
<evidence type="ECO:0000313" key="1">
    <source>
        <dbReference type="EMBL" id="GHK50403.1"/>
    </source>
</evidence>
<gene>
    <name evidence="1" type="ORF">KPZU09_01390</name>
</gene>
<dbReference type="EMBL" id="BNFF01000001">
    <property type="protein sequence ID" value="GHK50403.1"/>
    <property type="molecule type" value="Genomic_DNA"/>
</dbReference>
<dbReference type="AlphaFoldDB" id="A0A919HKW3"/>
<dbReference type="Proteomes" id="UP000655094">
    <property type="component" value="Unassembled WGS sequence"/>
</dbReference>
<protein>
    <submittedName>
        <fullName evidence="1">Uncharacterized protein</fullName>
    </submittedName>
</protein>
<evidence type="ECO:0000313" key="2">
    <source>
        <dbReference type="Proteomes" id="UP000655094"/>
    </source>
</evidence>
<accession>A0A919HKW3</accession>
<sequence length="196" mass="21891">MERDSVQLRLEFSGQRRPVAQRHAAQIAKAPLLNYGQLLTFRFAGAEQRFELIGIRLQPFGDIAHMLQRQIDKAIALAIVGPARDIIRPAPNRQQPLSGFDVGRRREDRRQQAIQFRDIQNGAFGGVFRQSVIQPFQFVFVQRSGIHSQARMVKIGPTVAELPTESHPAIPIAPVSTIRDQAVPRSADATSRQASP</sequence>
<name>A0A919HKW3_KLEPN</name>
<reference evidence="1" key="1">
    <citation type="submission" date="2020-10" db="EMBL/GenBank/DDBJ databases">
        <title>Genome Sequence of ESBL Producing Zambian Clinical Strains.</title>
        <authorList>
            <person name="Shawa M."/>
            <person name="Furuta Y."/>
            <person name="Simbotwe M."/>
            <person name="Mulenga E."/>
            <person name="Mubanga M."/>
            <person name="Mulenga G."/>
            <person name="Kaile C."/>
            <person name="Zorigt T."/>
            <person name="Hang'ombe B."/>
            <person name="Higashi H."/>
        </authorList>
    </citation>
    <scope>NUCLEOTIDE SEQUENCE</scope>
    <source>
        <strain evidence="1">Zam_UTH_09</strain>
    </source>
</reference>